<protein>
    <recommendedName>
        <fullName evidence="3">Scytalone dehydratase-like domain-containing protein</fullName>
    </recommendedName>
</protein>
<dbReference type="Gene3D" id="3.10.450.50">
    <property type="match status" value="1"/>
</dbReference>
<gene>
    <name evidence="4" type="ORF">B5807_00555</name>
</gene>
<feature type="domain" description="Scytalone dehydratase-like" evidence="3">
    <location>
        <begin position="29"/>
        <end position="190"/>
    </location>
</feature>
<dbReference type="Pfam" id="PF02982">
    <property type="entry name" value="Scytalone_dh"/>
    <property type="match status" value="1"/>
</dbReference>
<dbReference type="AlphaFoldDB" id="A0A1Y2MBM6"/>
<dbReference type="InterPro" id="IPR032710">
    <property type="entry name" value="NTF2-like_dom_sf"/>
</dbReference>
<dbReference type="GO" id="GO:0016829">
    <property type="term" value="F:lyase activity"/>
    <property type="evidence" value="ECO:0007669"/>
    <property type="project" value="UniProtKB-KW"/>
</dbReference>
<comment type="similarity">
    <text evidence="1">Belongs to the scytalone dehydratase family.</text>
</comment>
<evidence type="ECO:0000313" key="4">
    <source>
        <dbReference type="EMBL" id="OSS53523.1"/>
    </source>
</evidence>
<organism evidence="4 5">
    <name type="scientific">Epicoccum nigrum</name>
    <name type="common">Soil fungus</name>
    <name type="synonym">Epicoccum purpurascens</name>
    <dbReference type="NCBI Taxonomy" id="105696"/>
    <lineage>
        <taxon>Eukaryota</taxon>
        <taxon>Fungi</taxon>
        <taxon>Dikarya</taxon>
        <taxon>Ascomycota</taxon>
        <taxon>Pezizomycotina</taxon>
        <taxon>Dothideomycetes</taxon>
        <taxon>Pleosporomycetidae</taxon>
        <taxon>Pleosporales</taxon>
        <taxon>Pleosporineae</taxon>
        <taxon>Didymellaceae</taxon>
        <taxon>Epicoccum</taxon>
    </lineage>
</organism>
<dbReference type="Proteomes" id="UP000193240">
    <property type="component" value="Unassembled WGS sequence"/>
</dbReference>
<dbReference type="InParanoid" id="A0A1Y2MBM6"/>
<evidence type="ECO:0000256" key="1">
    <source>
        <dbReference type="ARBA" id="ARBA00008584"/>
    </source>
</evidence>
<sequence>MSQPSPKDLSFKGSSPGHPFRHSLILTLEYQACTALSLAWAQSYDTKDWDLLSTIVTPELHIDYRSVMGPTHIWPSMSAAAYVAMMSSPSALGNPLVATQHILGLSSFERTAEDEITGTLQARAHHLRFASDGCGDANGFGKGTGRKVLASATGHAMLKHFYKRTREGTWKLAGLQPTVLFDDGDLKALLTLKEEVSAGAVQP</sequence>
<keyword evidence="5" id="KW-1185">Reference proteome</keyword>
<evidence type="ECO:0000256" key="2">
    <source>
        <dbReference type="ARBA" id="ARBA00023239"/>
    </source>
</evidence>
<dbReference type="InterPro" id="IPR049884">
    <property type="entry name" value="Scytalone_dh"/>
</dbReference>
<proteinExistence type="inferred from homology"/>
<evidence type="ECO:0000259" key="3">
    <source>
        <dbReference type="Pfam" id="PF02982"/>
    </source>
</evidence>
<name>A0A1Y2MBM6_EPING</name>
<evidence type="ECO:0000313" key="5">
    <source>
        <dbReference type="Proteomes" id="UP000193240"/>
    </source>
</evidence>
<keyword evidence="2" id="KW-0456">Lyase</keyword>
<reference evidence="4 5" key="1">
    <citation type="journal article" date="2017" name="Genome Announc.">
        <title>Genome sequence of the saprophytic ascomycete Epicoccum nigrum ICMP 19927 strain isolated from New Zealand.</title>
        <authorList>
            <person name="Fokin M."/>
            <person name="Fleetwood D."/>
            <person name="Weir B.S."/>
            <person name="Villas-Boas S.G."/>
        </authorList>
    </citation>
    <scope>NUCLEOTIDE SEQUENCE [LARGE SCALE GENOMIC DNA]</scope>
    <source>
        <strain evidence="4 5">ICMP 19927</strain>
    </source>
</reference>
<dbReference type="SUPFAM" id="SSF54427">
    <property type="entry name" value="NTF2-like"/>
    <property type="match status" value="1"/>
</dbReference>
<accession>A0A1Y2MBM6</accession>
<dbReference type="EMBL" id="KZ107838">
    <property type="protein sequence ID" value="OSS53523.1"/>
    <property type="molecule type" value="Genomic_DNA"/>
</dbReference>